<evidence type="ECO:0000256" key="1">
    <source>
        <dbReference type="ARBA" id="ARBA00022603"/>
    </source>
</evidence>
<sequence>MRVIAGSARRLLLKTVEGLDTRPTTDRIKETLFNVLQNDVPGCMFLDLFSGSGAIGIEALSRGASLAVLIEKNPKAAACIRENLEHTRLADRALVMERDVLEGLRRLEGRNYRFDIIFMDPPYGQRLERQVLAYLAGSPMATPDTLVIVEAAKEEDFGWLAGSGWRLIKTKEYKTNKHVFVGREQE</sequence>
<reference evidence="3" key="1">
    <citation type="journal article" date="2021" name="PeerJ">
        <title>Extensive microbial diversity within the chicken gut microbiome revealed by metagenomics and culture.</title>
        <authorList>
            <person name="Gilroy R."/>
            <person name="Ravi A."/>
            <person name="Getino M."/>
            <person name="Pursley I."/>
            <person name="Horton D.L."/>
            <person name="Alikhan N.F."/>
            <person name="Baker D."/>
            <person name="Gharbi K."/>
            <person name="Hall N."/>
            <person name="Watson M."/>
            <person name="Adriaenssens E.M."/>
            <person name="Foster-Nyarko E."/>
            <person name="Jarju S."/>
            <person name="Secka A."/>
            <person name="Antonio M."/>
            <person name="Oren A."/>
            <person name="Chaudhuri R.R."/>
            <person name="La Ragione R."/>
            <person name="Hildebrand F."/>
            <person name="Pallen M.J."/>
        </authorList>
    </citation>
    <scope>NUCLEOTIDE SEQUENCE</scope>
    <source>
        <strain evidence="3">CHK180-15479</strain>
    </source>
</reference>
<dbReference type="AlphaFoldDB" id="A0A9D2N1M8"/>
<comment type="caution">
    <text evidence="3">The sequence shown here is derived from an EMBL/GenBank/DDBJ whole genome shotgun (WGS) entry which is preliminary data.</text>
</comment>
<dbReference type="PANTHER" id="PTHR43542:SF1">
    <property type="entry name" value="METHYLTRANSFERASE"/>
    <property type="match status" value="1"/>
</dbReference>
<proteinExistence type="predicted"/>
<protein>
    <submittedName>
        <fullName evidence="3">16S rRNA (Guanine(966)-N(2))-methyltransferase RsmD</fullName>
        <ecNumber evidence="3">2.1.1.171</ecNumber>
    </submittedName>
</protein>
<organism evidence="3 4">
    <name type="scientific">Candidatus Enterocloster excrementipullorum</name>
    <dbReference type="NCBI Taxonomy" id="2838559"/>
    <lineage>
        <taxon>Bacteria</taxon>
        <taxon>Bacillati</taxon>
        <taxon>Bacillota</taxon>
        <taxon>Clostridia</taxon>
        <taxon>Lachnospirales</taxon>
        <taxon>Lachnospiraceae</taxon>
        <taxon>Enterocloster</taxon>
    </lineage>
</organism>
<dbReference type="SUPFAM" id="SSF53335">
    <property type="entry name" value="S-adenosyl-L-methionine-dependent methyltransferases"/>
    <property type="match status" value="1"/>
</dbReference>
<accession>A0A9D2N1M8</accession>
<dbReference type="Proteomes" id="UP000823910">
    <property type="component" value="Unassembled WGS sequence"/>
</dbReference>
<dbReference type="InterPro" id="IPR029063">
    <property type="entry name" value="SAM-dependent_MTases_sf"/>
</dbReference>
<keyword evidence="1 3" id="KW-0489">Methyltransferase</keyword>
<dbReference type="PIRSF" id="PIRSF004553">
    <property type="entry name" value="CHP00095"/>
    <property type="match status" value="1"/>
</dbReference>
<dbReference type="CDD" id="cd02440">
    <property type="entry name" value="AdoMet_MTases"/>
    <property type="match status" value="1"/>
</dbReference>
<dbReference type="InterPro" id="IPR004398">
    <property type="entry name" value="RNA_MeTrfase_RsmD"/>
</dbReference>
<dbReference type="InterPro" id="IPR002052">
    <property type="entry name" value="DNA_methylase_N6_adenine_CS"/>
</dbReference>
<dbReference type="PROSITE" id="PS00092">
    <property type="entry name" value="N6_MTASE"/>
    <property type="match status" value="1"/>
</dbReference>
<dbReference type="EC" id="2.1.1.171" evidence="3"/>
<dbReference type="Gene3D" id="3.40.50.150">
    <property type="entry name" value="Vaccinia Virus protein VP39"/>
    <property type="match status" value="1"/>
</dbReference>
<dbReference type="GO" id="GO:0003676">
    <property type="term" value="F:nucleic acid binding"/>
    <property type="evidence" value="ECO:0007669"/>
    <property type="project" value="InterPro"/>
</dbReference>
<dbReference type="GO" id="GO:0052913">
    <property type="term" value="F:16S rRNA (guanine(966)-N(2))-methyltransferase activity"/>
    <property type="evidence" value="ECO:0007669"/>
    <property type="project" value="UniProtKB-EC"/>
</dbReference>
<gene>
    <name evidence="3" type="primary">rsmD</name>
    <name evidence="3" type="ORF">H9704_10085</name>
</gene>
<evidence type="ECO:0000313" key="3">
    <source>
        <dbReference type="EMBL" id="HJC06484.1"/>
    </source>
</evidence>
<name>A0A9D2N1M8_9FIRM</name>
<keyword evidence="2 3" id="KW-0808">Transferase</keyword>
<dbReference type="Pfam" id="PF03602">
    <property type="entry name" value="Cons_hypoth95"/>
    <property type="match status" value="1"/>
</dbReference>
<evidence type="ECO:0000313" key="4">
    <source>
        <dbReference type="Proteomes" id="UP000823910"/>
    </source>
</evidence>
<evidence type="ECO:0000256" key="2">
    <source>
        <dbReference type="ARBA" id="ARBA00022679"/>
    </source>
</evidence>
<dbReference type="EMBL" id="DWWT01000049">
    <property type="protein sequence ID" value="HJC06484.1"/>
    <property type="molecule type" value="Genomic_DNA"/>
</dbReference>
<reference evidence="3" key="2">
    <citation type="submission" date="2021-04" db="EMBL/GenBank/DDBJ databases">
        <authorList>
            <person name="Gilroy R."/>
        </authorList>
    </citation>
    <scope>NUCLEOTIDE SEQUENCE</scope>
    <source>
        <strain evidence="3">CHK180-15479</strain>
    </source>
</reference>
<dbReference type="PANTHER" id="PTHR43542">
    <property type="entry name" value="METHYLTRANSFERASE"/>
    <property type="match status" value="1"/>
</dbReference>
<dbReference type="NCBIfam" id="TIGR00095">
    <property type="entry name" value="16S rRNA (guanine(966)-N(2))-methyltransferase RsmD"/>
    <property type="match status" value="1"/>
</dbReference>